<dbReference type="InterPro" id="IPR001584">
    <property type="entry name" value="Integrase_cat-core"/>
</dbReference>
<keyword evidence="4" id="KW-1185">Reference proteome</keyword>
<dbReference type="EnsemblPlants" id="TuG1812S0003108200.01.T01">
    <property type="protein sequence ID" value="TuG1812S0003108200.01.T01"/>
    <property type="gene ID" value="TuG1812S0003108200.01"/>
</dbReference>
<feature type="compositionally biased region" description="Low complexity" evidence="1">
    <location>
        <begin position="443"/>
        <end position="458"/>
    </location>
</feature>
<proteinExistence type="predicted"/>
<feature type="region of interest" description="Disordered" evidence="1">
    <location>
        <begin position="377"/>
        <end position="461"/>
    </location>
</feature>
<dbReference type="PROSITE" id="PS50994">
    <property type="entry name" value="INTEGRASE"/>
    <property type="match status" value="1"/>
</dbReference>
<dbReference type="AlphaFoldDB" id="A0A8R7VEG3"/>
<evidence type="ECO:0000313" key="4">
    <source>
        <dbReference type="Proteomes" id="UP000015106"/>
    </source>
</evidence>
<evidence type="ECO:0000313" key="3">
    <source>
        <dbReference type="EnsemblPlants" id="TuG1812S0003108200.01.T01"/>
    </source>
</evidence>
<dbReference type="InterPro" id="IPR057670">
    <property type="entry name" value="SH3_retrovirus"/>
</dbReference>
<reference evidence="4" key="1">
    <citation type="journal article" date="2013" name="Nature">
        <title>Draft genome of the wheat A-genome progenitor Triticum urartu.</title>
        <authorList>
            <person name="Ling H.Q."/>
            <person name="Zhao S."/>
            <person name="Liu D."/>
            <person name="Wang J."/>
            <person name="Sun H."/>
            <person name="Zhang C."/>
            <person name="Fan H."/>
            <person name="Li D."/>
            <person name="Dong L."/>
            <person name="Tao Y."/>
            <person name="Gao C."/>
            <person name="Wu H."/>
            <person name="Li Y."/>
            <person name="Cui Y."/>
            <person name="Guo X."/>
            <person name="Zheng S."/>
            <person name="Wang B."/>
            <person name="Yu K."/>
            <person name="Liang Q."/>
            <person name="Yang W."/>
            <person name="Lou X."/>
            <person name="Chen J."/>
            <person name="Feng M."/>
            <person name="Jian J."/>
            <person name="Zhang X."/>
            <person name="Luo G."/>
            <person name="Jiang Y."/>
            <person name="Liu J."/>
            <person name="Wang Z."/>
            <person name="Sha Y."/>
            <person name="Zhang B."/>
            <person name="Wu H."/>
            <person name="Tang D."/>
            <person name="Shen Q."/>
            <person name="Xue P."/>
            <person name="Zou S."/>
            <person name="Wang X."/>
            <person name="Liu X."/>
            <person name="Wang F."/>
            <person name="Yang Y."/>
            <person name="An X."/>
            <person name="Dong Z."/>
            <person name="Zhang K."/>
            <person name="Zhang X."/>
            <person name="Luo M.C."/>
            <person name="Dvorak J."/>
            <person name="Tong Y."/>
            <person name="Wang J."/>
            <person name="Yang H."/>
            <person name="Li Z."/>
            <person name="Wang D."/>
            <person name="Zhang A."/>
            <person name="Wang J."/>
        </authorList>
    </citation>
    <scope>NUCLEOTIDE SEQUENCE</scope>
    <source>
        <strain evidence="4">cv. G1812</strain>
    </source>
</reference>
<dbReference type="InterPro" id="IPR043502">
    <property type="entry name" value="DNA/RNA_pol_sf"/>
</dbReference>
<dbReference type="PANTHER" id="PTHR11439">
    <property type="entry name" value="GAG-POL-RELATED RETROTRANSPOSON"/>
    <property type="match status" value="1"/>
</dbReference>
<dbReference type="InterPro" id="IPR013103">
    <property type="entry name" value="RVT_2"/>
</dbReference>
<dbReference type="InterPro" id="IPR036397">
    <property type="entry name" value="RNaseH_sf"/>
</dbReference>
<feature type="region of interest" description="Disordered" evidence="1">
    <location>
        <begin position="332"/>
        <end position="355"/>
    </location>
</feature>
<dbReference type="Proteomes" id="UP000015106">
    <property type="component" value="Unassembled WGS sequence"/>
</dbReference>
<dbReference type="Pfam" id="PF07727">
    <property type="entry name" value="RVT_2"/>
    <property type="match status" value="1"/>
</dbReference>
<evidence type="ECO:0000259" key="2">
    <source>
        <dbReference type="PROSITE" id="PS50994"/>
    </source>
</evidence>
<organism evidence="3 4">
    <name type="scientific">Triticum urartu</name>
    <name type="common">Red wild einkorn</name>
    <name type="synonym">Crithodium urartu</name>
    <dbReference type="NCBI Taxonomy" id="4572"/>
    <lineage>
        <taxon>Eukaryota</taxon>
        <taxon>Viridiplantae</taxon>
        <taxon>Streptophyta</taxon>
        <taxon>Embryophyta</taxon>
        <taxon>Tracheophyta</taxon>
        <taxon>Spermatophyta</taxon>
        <taxon>Magnoliopsida</taxon>
        <taxon>Liliopsida</taxon>
        <taxon>Poales</taxon>
        <taxon>Poaceae</taxon>
        <taxon>BOP clade</taxon>
        <taxon>Pooideae</taxon>
        <taxon>Triticodae</taxon>
        <taxon>Triticeae</taxon>
        <taxon>Triticinae</taxon>
        <taxon>Triticum</taxon>
    </lineage>
</organism>
<dbReference type="Gramene" id="TuG1812S0003108200.01.T01">
    <property type="protein sequence ID" value="TuG1812S0003108200.01.T01"/>
    <property type="gene ID" value="TuG1812S0003108200.01"/>
</dbReference>
<dbReference type="InterPro" id="IPR025724">
    <property type="entry name" value="GAG-pre-integrase_dom"/>
</dbReference>
<reference evidence="3" key="2">
    <citation type="submission" date="2022-06" db="UniProtKB">
        <authorList>
            <consortium name="EnsemblPlants"/>
        </authorList>
    </citation>
    <scope>IDENTIFICATION</scope>
</reference>
<dbReference type="InterPro" id="IPR012337">
    <property type="entry name" value="RNaseH-like_sf"/>
</dbReference>
<feature type="compositionally biased region" description="Acidic residues" evidence="1">
    <location>
        <begin position="416"/>
        <end position="431"/>
    </location>
</feature>
<dbReference type="Pfam" id="PF13976">
    <property type="entry name" value="gag_pre-integrs"/>
    <property type="match status" value="1"/>
</dbReference>
<dbReference type="GO" id="GO:0015074">
    <property type="term" value="P:DNA integration"/>
    <property type="evidence" value="ECO:0007669"/>
    <property type="project" value="InterPro"/>
</dbReference>
<dbReference type="Pfam" id="PF00665">
    <property type="entry name" value="rve"/>
    <property type="match status" value="1"/>
</dbReference>
<accession>A0A8R7VEG3</accession>
<name>A0A8R7VEG3_TRIUA</name>
<evidence type="ECO:0000256" key="1">
    <source>
        <dbReference type="SAM" id="MobiDB-lite"/>
    </source>
</evidence>
<dbReference type="Pfam" id="PF25597">
    <property type="entry name" value="SH3_retrovirus"/>
    <property type="match status" value="1"/>
</dbReference>
<dbReference type="SUPFAM" id="SSF56672">
    <property type="entry name" value="DNA/RNA polymerases"/>
    <property type="match status" value="1"/>
</dbReference>
<dbReference type="CDD" id="cd09272">
    <property type="entry name" value="RNase_HI_RT_Ty1"/>
    <property type="match status" value="1"/>
</dbReference>
<feature type="domain" description="Integrase catalytic" evidence="2">
    <location>
        <begin position="80"/>
        <end position="246"/>
    </location>
</feature>
<dbReference type="GO" id="GO:0003676">
    <property type="term" value="F:nucleic acid binding"/>
    <property type="evidence" value="ECO:0007669"/>
    <property type="project" value="InterPro"/>
</dbReference>
<protein>
    <recommendedName>
        <fullName evidence="2">Integrase catalytic domain-containing protein</fullName>
    </recommendedName>
</protein>
<dbReference type="SUPFAM" id="SSF53098">
    <property type="entry name" value="Ribonuclease H-like"/>
    <property type="match status" value="1"/>
</dbReference>
<sequence>MHDGLYYLDNDTSPIVVAALSSSPLEEFLLQHRRLGHVSFPILGQLYPKLFNKVRKQDLVCDACQYGKQTRSTYILSNHRSDVPLQTIHSDVWGPSGVVSINGYRYFVTFIDCCTRTTWVYVLRNKNDVFECFRDFHNMIMTQHNACVKVLQTDNGTEYVNKEFDGYLSSFGIMHQTTCPGTSEQNGLAERKNRHLLEVTRSMMMAMNVPKFLWSEALMTAAYLINRMPSRVLGYKIPIECLTGKTTYVVPPKVFGCVCFVKDYRPSVGKLDPRALKCVFVGYSRKQKGCKCWCPSESRMFVSMDVIFREQVPFYGEPEDLTDVFPDLFPSDVSDLDSETGGGKEEESNSTPLEKIMVGVIPQEDKIDDSDVDLIGEQGKMQGEQHDTPTKAIRWSRPNEEQNLQVYTRRHRTEEEQVQGEEIISMEDDSEVQVQSDMHDSSSRPSTSSNTSSPASTSDGILSLHYDDLNVPIAHRKQPRTIAGKLPSKLAPYDVSNYVSYSSIGPLCKSFIASLHSAGPIPRDWREAKQYPEWRAAMLEEMAALNKNQTWILTSLPADKKVVGCKWVFTVKQTPDGKVERYKARLVAKGYSQTYGVDYDETFAPVAKLSTVRTLISIAVNQHWKLFQMDVKNAFLHGDLQEEVYMEIPPGFSSRETAGKVCRLRKSLYGLKQSPRAWFGRFRKEICSMGYRQSNADHAMFFKCLRDQITILLVYVDDIVITSNNEMEISHLKKMLANSFEIKDMGYLHYFLGIEVAYGPKGIYLSQRKYVLDLLEETGMLGCKPAATPIEQNHRILADSGDPVDRHQYQRLVGRLIYLSHTRPDIEYAISIVSRYMHDPRTSHLDAVNRILRYLKSCPGKGILFSNHGHLRIEGYTDADWAGCLDDRRSTSGYCMFVGGNLVSWRSKKQSVAARSTAEAEFRSMASGLCELMWPKTLLIELQLCAGAPIQVYCDNQATINIVNNPVYHDRTKHIEIDRHFIREKLDEGLFQISYVKSVDQLADVLTKGIGVVSFMRICNKMGLIDIFAPS</sequence>
<dbReference type="PANTHER" id="PTHR11439:SF467">
    <property type="entry name" value="INTEGRASE CATALYTIC DOMAIN-CONTAINING PROTEIN"/>
    <property type="match status" value="1"/>
</dbReference>
<dbReference type="Gene3D" id="3.30.420.10">
    <property type="entry name" value="Ribonuclease H-like superfamily/Ribonuclease H"/>
    <property type="match status" value="1"/>
</dbReference>